<organism evidence="7 8">
    <name type="scientific">Fistulifera solaris</name>
    <name type="common">Oleaginous diatom</name>
    <dbReference type="NCBI Taxonomy" id="1519565"/>
    <lineage>
        <taxon>Eukaryota</taxon>
        <taxon>Sar</taxon>
        <taxon>Stramenopiles</taxon>
        <taxon>Ochrophyta</taxon>
        <taxon>Bacillariophyta</taxon>
        <taxon>Bacillariophyceae</taxon>
        <taxon>Bacillariophycidae</taxon>
        <taxon>Naviculales</taxon>
        <taxon>Naviculaceae</taxon>
        <taxon>Fistulifera</taxon>
    </lineage>
</organism>
<dbReference type="PANTHER" id="PTHR23426:SF67">
    <property type="entry name" value="2FE-2S FERREDOXIN-TYPE DOMAIN-CONTAINING PROTEIN"/>
    <property type="match status" value="1"/>
</dbReference>
<keyword evidence="5" id="KW-0732">Signal</keyword>
<dbReference type="GO" id="GO:0140647">
    <property type="term" value="P:P450-containing electron transport chain"/>
    <property type="evidence" value="ECO:0007669"/>
    <property type="project" value="InterPro"/>
</dbReference>
<feature type="signal peptide" evidence="5">
    <location>
        <begin position="1"/>
        <end position="32"/>
    </location>
</feature>
<evidence type="ECO:0000256" key="3">
    <source>
        <dbReference type="ARBA" id="ARBA00023004"/>
    </source>
</evidence>
<keyword evidence="3" id="KW-0408">Iron</keyword>
<feature type="chain" id="PRO_5012961485" description="PDZ domain-containing protein" evidence="5">
    <location>
        <begin position="33"/>
        <end position="336"/>
    </location>
</feature>
<dbReference type="Gene3D" id="3.10.20.30">
    <property type="match status" value="1"/>
</dbReference>
<dbReference type="GO" id="GO:0005739">
    <property type="term" value="C:mitochondrion"/>
    <property type="evidence" value="ECO:0007669"/>
    <property type="project" value="TreeGrafter"/>
</dbReference>
<dbReference type="GO" id="GO:0046872">
    <property type="term" value="F:metal ion binding"/>
    <property type="evidence" value="ECO:0007669"/>
    <property type="project" value="UniProtKB-KW"/>
</dbReference>
<dbReference type="InterPro" id="IPR001041">
    <property type="entry name" value="2Fe-2S_ferredoxin-type"/>
</dbReference>
<dbReference type="PROSITE" id="PS50106">
    <property type="entry name" value="PDZ"/>
    <property type="match status" value="1"/>
</dbReference>
<dbReference type="GO" id="GO:0051537">
    <property type="term" value="F:2 iron, 2 sulfur cluster binding"/>
    <property type="evidence" value="ECO:0007669"/>
    <property type="project" value="UniProtKB-KW"/>
</dbReference>
<protein>
    <recommendedName>
        <fullName evidence="6">PDZ domain-containing protein</fullName>
    </recommendedName>
</protein>
<proteinExistence type="predicted"/>
<dbReference type="GO" id="GO:0009055">
    <property type="term" value="F:electron transfer activity"/>
    <property type="evidence" value="ECO:0007669"/>
    <property type="project" value="TreeGrafter"/>
</dbReference>
<sequence length="336" mass="36453">MKRRLAKTQRPICCPPIMRAMISLLLLQPVLPLSSPFGGTTKNVATQILQGAGPASVDMDLYNIPRDEIVGEWKANFVQKANENTAKVALACQSPEYFIDSITINFPRNPEEGLGLSLVELAGGRGDGLGITIVSEVSGAAASAEGASILYGDSVAVVGLVRTAKKLSEGKAMVEEYTIATECLDYEATVEAISSLPPANAEDFEDTWVLKVKRIRRKPKISVRLLYPPSQNEEDVTLELFAGENLRQGMLVRGVKLNDPLAKRFDTKNSGNCGAGGLCRTCSVVVQSGIDLLNPQRVSEKQMLADSPRWRLACKAIVGYGMKEGEMTIRVNPNQW</sequence>
<dbReference type="AlphaFoldDB" id="A0A1Z5JZ58"/>
<dbReference type="Pfam" id="PF00111">
    <property type="entry name" value="Fer2"/>
    <property type="match status" value="1"/>
</dbReference>
<dbReference type="OrthoDB" id="5987010at2759"/>
<dbReference type="Proteomes" id="UP000198406">
    <property type="component" value="Unassembled WGS sequence"/>
</dbReference>
<dbReference type="CDD" id="cd00207">
    <property type="entry name" value="fer2"/>
    <property type="match status" value="1"/>
</dbReference>
<dbReference type="InterPro" id="IPR001055">
    <property type="entry name" value="Adrenodoxin-like"/>
</dbReference>
<evidence type="ECO:0000256" key="1">
    <source>
        <dbReference type="ARBA" id="ARBA00022714"/>
    </source>
</evidence>
<name>A0A1Z5JZ58_FISSO</name>
<dbReference type="SUPFAM" id="SSF54292">
    <property type="entry name" value="2Fe-2S ferredoxin-like"/>
    <property type="match status" value="1"/>
</dbReference>
<keyword evidence="4" id="KW-0411">Iron-sulfur</keyword>
<keyword evidence="1" id="KW-0001">2Fe-2S</keyword>
<dbReference type="EMBL" id="BDSP01000136">
    <property type="protein sequence ID" value="GAX19209.1"/>
    <property type="molecule type" value="Genomic_DNA"/>
</dbReference>
<keyword evidence="2" id="KW-0479">Metal-binding</keyword>
<evidence type="ECO:0000313" key="8">
    <source>
        <dbReference type="Proteomes" id="UP000198406"/>
    </source>
</evidence>
<dbReference type="InParanoid" id="A0A1Z5JZ58"/>
<gene>
    <name evidence="7" type="ORF">FisN_4Lh206</name>
</gene>
<feature type="domain" description="PDZ" evidence="6">
    <location>
        <begin position="103"/>
        <end position="158"/>
    </location>
</feature>
<evidence type="ECO:0000259" key="6">
    <source>
        <dbReference type="PROSITE" id="PS50106"/>
    </source>
</evidence>
<reference evidence="7 8" key="1">
    <citation type="journal article" date="2015" name="Plant Cell">
        <title>Oil accumulation by the oleaginous diatom Fistulifera solaris as revealed by the genome and transcriptome.</title>
        <authorList>
            <person name="Tanaka T."/>
            <person name="Maeda Y."/>
            <person name="Veluchamy A."/>
            <person name="Tanaka M."/>
            <person name="Abida H."/>
            <person name="Marechal E."/>
            <person name="Bowler C."/>
            <person name="Muto M."/>
            <person name="Sunaga Y."/>
            <person name="Tanaka M."/>
            <person name="Yoshino T."/>
            <person name="Taniguchi T."/>
            <person name="Fukuda Y."/>
            <person name="Nemoto M."/>
            <person name="Matsumoto M."/>
            <person name="Wong P.S."/>
            <person name="Aburatani S."/>
            <person name="Fujibuchi W."/>
        </authorList>
    </citation>
    <scope>NUCLEOTIDE SEQUENCE [LARGE SCALE GENOMIC DNA]</scope>
    <source>
        <strain evidence="7 8">JPCC DA0580</strain>
    </source>
</reference>
<comment type="caution">
    <text evidence="7">The sequence shown here is derived from an EMBL/GenBank/DDBJ whole genome shotgun (WGS) entry which is preliminary data.</text>
</comment>
<evidence type="ECO:0000256" key="5">
    <source>
        <dbReference type="SAM" id="SignalP"/>
    </source>
</evidence>
<dbReference type="PANTHER" id="PTHR23426">
    <property type="entry name" value="FERREDOXIN/ADRENODOXIN"/>
    <property type="match status" value="1"/>
</dbReference>
<dbReference type="InterPro" id="IPR036010">
    <property type="entry name" value="2Fe-2S_ferredoxin-like_sf"/>
</dbReference>
<dbReference type="InterPro" id="IPR001478">
    <property type="entry name" value="PDZ"/>
</dbReference>
<evidence type="ECO:0000256" key="2">
    <source>
        <dbReference type="ARBA" id="ARBA00022723"/>
    </source>
</evidence>
<dbReference type="InterPro" id="IPR012675">
    <property type="entry name" value="Beta-grasp_dom_sf"/>
</dbReference>
<accession>A0A1Z5JZ58</accession>
<keyword evidence="8" id="KW-1185">Reference proteome</keyword>
<evidence type="ECO:0000256" key="4">
    <source>
        <dbReference type="ARBA" id="ARBA00023014"/>
    </source>
</evidence>
<evidence type="ECO:0000313" key="7">
    <source>
        <dbReference type="EMBL" id="GAX19209.1"/>
    </source>
</evidence>